<dbReference type="Proteomes" id="UP000033121">
    <property type="component" value="Unassembled WGS sequence"/>
</dbReference>
<dbReference type="RefSeq" id="WP_046368196.1">
    <property type="nucleotide sequence ID" value="NZ_BBWV01000001.1"/>
</dbReference>
<sequence length="187" mass="21170">MATVNDSVVTKGWKGMLNKEVVLRNWDNKTVVSKAPGAREGDPTQHQVRVQDRFQMASRYGRAILGDPDLAEAYARVLKPRQNVYSRAMQDYLNPPKVVGISTRDYNGNVGDQIRIKAWDDFRITNMYVEIYALNGALLEKGKALIDTFTYDWYYTARQPNIELQGIKIIAIATDLPGNEGMLEITL</sequence>
<dbReference type="EMBL" id="BBWV01000001">
    <property type="protein sequence ID" value="GAO42520.1"/>
    <property type="molecule type" value="Genomic_DNA"/>
</dbReference>
<dbReference type="OrthoDB" id="662803at2"/>
<comment type="caution">
    <text evidence="1">The sequence shown here is derived from an EMBL/GenBank/DDBJ whole genome shotgun (WGS) entry which is preliminary data.</text>
</comment>
<evidence type="ECO:0000313" key="2">
    <source>
        <dbReference type="Proteomes" id="UP000033121"/>
    </source>
</evidence>
<gene>
    <name evidence="1" type="ORF">FPE01S_01_15350</name>
</gene>
<reference evidence="1 2" key="1">
    <citation type="submission" date="2015-04" db="EMBL/GenBank/DDBJ databases">
        <title>Whole genome shotgun sequence of Flavihumibacter petaseus NBRC 106054.</title>
        <authorList>
            <person name="Miyazawa S."/>
            <person name="Hosoyama A."/>
            <person name="Hashimoto M."/>
            <person name="Noguchi M."/>
            <person name="Tsuchikane K."/>
            <person name="Ohji S."/>
            <person name="Yamazoe A."/>
            <person name="Ichikawa N."/>
            <person name="Kimura A."/>
            <person name="Fujita N."/>
        </authorList>
    </citation>
    <scope>NUCLEOTIDE SEQUENCE [LARGE SCALE GENOMIC DNA]</scope>
    <source>
        <strain evidence="1 2">NBRC 106054</strain>
    </source>
</reference>
<name>A0A0E9MZI2_9BACT</name>
<keyword evidence="2" id="KW-1185">Reference proteome</keyword>
<accession>A0A0E9MZI2</accession>
<protein>
    <submittedName>
        <fullName evidence="1">Uncharacterized protein</fullName>
    </submittedName>
</protein>
<evidence type="ECO:0000313" key="1">
    <source>
        <dbReference type="EMBL" id="GAO42520.1"/>
    </source>
</evidence>
<dbReference type="AlphaFoldDB" id="A0A0E9MZI2"/>
<organism evidence="1 2">
    <name type="scientific">Flavihumibacter petaseus NBRC 106054</name>
    <dbReference type="NCBI Taxonomy" id="1220578"/>
    <lineage>
        <taxon>Bacteria</taxon>
        <taxon>Pseudomonadati</taxon>
        <taxon>Bacteroidota</taxon>
        <taxon>Chitinophagia</taxon>
        <taxon>Chitinophagales</taxon>
        <taxon>Chitinophagaceae</taxon>
        <taxon>Flavihumibacter</taxon>
    </lineage>
</organism>
<proteinExistence type="predicted"/>